<dbReference type="EMBL" id="CP026113">
    <property type="protein sequence ID" value="AUT65022.1"/>
    <property type="molecule type" value="Genomic_DNA"/>
</dbReference>
<evidence type="ECO:0000313" key="2">
    <source>
        <dbReference type="EMBL" id="AUT65022.1"/>
    </source>
</evidence>
<dbReference type="InterPro" id="IPR039422">
    <property type="entry name" value="MarR/SlyA-like"/>
</dbReference>
<dbReference type="GO" id="GO:0003700">
    <property type="term" value="F:DNA-binding transcription factor activity"/>
    <property type="evidence" value="ECO:0007669"/>
    <property type="project" value="InterPro"/>
</dbReference>
<reference evidence="2 3" key="1">
    <citation type="submission" date="2018-01" db="EMBL/GenBank/DDBJ databases">
        <title>Species boundaries and ecological features among Paraburkholderia terrae DSMZ17804T, P. hospita DSMZ17164T and P. caribensis DSMZ13236T.</title>
        <authorList>
            <person name="Pratama A.A."/>
        </authorList>
    </citation>
    <scope>NUCLEOTIDE SEQUENCE [LARGE SCALE GENOMIC DNA]</scope>
    <source>
        <strain evidence="2 3">DSM 17804</strain>
    </source>
</reference>
<dbReference type="PANTHER" id="PTHR33164">
    <property type="entry name" value="TRANSCRIPTIONAL REGULATOR, MARR FAMILY"/>
    <property type="match status" value="1"/>
</dbReference>
<evidence type="ECO:0000259" key="1">
    <source>
        <dbReference type="PROSITE" id="PS50995"/>
    </source>
</evidence>
<gene>
    <name evidence="2" type="ORF">C2L65_36135</name>
</gene>
<dbReference type="PROSITE" id="PS50995">
    <property type="entry name" value="HTH_MARR_2"/>
    <property type="match status" value="1"/>
</dbReference>
<dbReference type="InterPro" id="IPR036390">
    <property type="entry name" value="WH_DNA-bd_sf"/>
</dbReference>
<organism evidence="2 3">
    <name type="scientific">Paraburkholderia terrae</name>
    <dbReference type="NCBI Taxonomy" id="311230"/>
    <lineage>
        <taxon>Bacteria</taxon>
        <taxon>Pseudomonadati</taxon>
        <taxon>Pseudomonadota</taxon>
        <taxon>Betaproteobacteria</taxon>
        <taxon>Burkholderiales</taxon>
        <taxon>Burkholderiaceae</taxon>
        <taxon>Paraburkholderia</taxon>
    </lineage>
</organism>
<dbReference type="AlphaFoldDB" id="A0A2I8F066"/>
<protein>
    <submittedName>
        <fullName evidence="2">MarR family transcriptional regulator</fullName>
    </submittedName>
</protein>
<proteinExistence type="predicted"/>
<dbReference type="Proteomes" id="UP000243502">
    <property type="component" value="Chromosome 3"/>
</dbReference>
<dbReference type="GO" id="GO:0006950">
    <property type="term" value="P:response to stress"/>
    <property type="evidence" value="ECO:0007669"/>
    <property type="project" value="TreeGrafter"/>
</dbReference>
<dbReference type="Gene3D" id="1.10.10.10">
    <property type="entry name" value="Winged helix-like DNA-binding domain superfamily/Winged helix DNA-binding domain"/>
    <property type="match status" value="1"/>
</dbReference>
<dbReference type="SUPFAM" id="SSF46785">
    <property type="entry name" value="Winged helix' DNA-binding domain"/>
    <property type="match status" value="1"/>
</dbReference>
<dbReference type="PANTHER" id="PTHR33164:SF95">
    <property type="entry name" value="TRANSCRIPTIONAL REGULATOR"/>
    <property type="match status" value="1"/>
</dbReference>
<feature type="domain" description="HTH marR-type" evidence="1">
    <location>
        <begin position="1"/>
        <end position="111"/>
    </location>
</feature>
<dbReference type="InterPro" id="IPR000835">
    <property type="entry name" value="HTH_MarR-typ"/>
</dbReference>
<dbReference type="KEGG" id="pter:C2L65_36135"/>
<dbReference type="InterPro" id="IPR036388">
    <property type="entry name" value="WH-like_DNA-bd_sf"/>
</dbReference>
<dbReference type="SMART" id="SM00347">
    <property type="entry name" value="HTH_MARR"/>
    <property type="match status" value="1"/>
</dbReference>
<name>A0A2I8F066_9BURK</name>
<dbReference type="OrthoDB" id="9814496at2"/>
<evidence type="ECO:0000313" key="3">
    <source>
        <dbReference type="Proteomes" id="UP000243502"/>
    </source>
</evidence>
<accession>A0A2I8F066</accession>
<sequence length="113" mass="12398">MPDTQITAAQLVTLCALRDLGASSLNEIVKFTAIDQATIRGIIERLKVRRLVDVAADPWDGRKVVVTNTAAGEELVDQITPFGFKISEETFGALNPAERVALVFLLRKMIETD</sequence>